<dbReference type="InterPro" id="IPR051011">
    <property type="entry name" value="Metal_resp_trans_reg"/>
</dbReference>
<dbReference type="InterPro" id="IPR001845">
    <property type="entry name" value="HTH_ArsR_DNA-bd_dom"/>
</dbReference>
<dbReference type="GO" id="GO:0046686">
    <property type="term" value="P:response to cadmium ion"/>
    <property type="evidence" value="ECO:0007669"/>
    <property type="project" value="UniProtKB-KW"/>
</dbReference>
<evidence type="ECO:0000313" key="7">
    <source>
        <dbReference type="Proteomes" id="UP000199315"/>
    </source>
</evidence>
<dbReference type="InterPro" id="IPR018334">
    <property type="entry name" value="ArsR_HTH"/>
</dbReference>
<feature type="domain" description="HTH arsR-type" evidence="5">
    <location>
        <begin position="68"/>
        <end position="160"/>
    </location>
</feature>
<dbReference type="PANTHER" id="PTHR43132">
    <property type="entry name" value="ARSENICAL RESISTANCE OPERON REPRESSOR ARSR-RELATED"/>
    <property type="match status" value="1"/>
</dbReference>
<dbReference type="STRING" id="1619234.SAMN05421730_101937"/>
<dbReference type="CDD" id="cd00090">
    <property type="entry name" value="HTH_ARSR"/>
    <property type="match status" value="1"/>
</dbReference>
<accession>A0A1D3TVY3</accession>
<evidence type="ECO:0000259" key="5">
    <source>
        <dbReference type="PROSITE" id="PS50987"/>
    </source>
</evidence>
<keyword evidence="1" id="KW-0805">Transcription regulation</keyword>
<keyword evidence="4" id="KW-0105">Cadmium resistance</keyword>
<evidence type="ECO:0000256" key="2">
    <source>
        <dbReference type="ARBA" id="ARBA00023125"/>
    </source>
</evidence>
<dbReference type="PROSITE" id="PS00846">
    <property type="entry name" value="HTH_ARSR_1"/>
    <property type="match status" value="1"/>
</dbReference>
<proteinExistence type="predicted"/>
<keyword evidence="2" id="KW-0238">DNA-binding</keyword>
<evidence type="ECO:0000256" key="4">
    <source>
        <dbReference type="ARBA" id="ARBA00043263"/>
    </source>
</evidence>
<dbReference type="InterPro" id="IPR011991">
    <property type="entry name" value="ArsR-like_HTH"/>
</dbReference>
<gene>
    <name evidence="6" type="ORF">SAMN05421730_101937</name>
</gene>
<dbReference type="Proteomes" id="UP000199315">
    <property type="component" value="Unassembled WGS sequence"/>
</dbReference>
<evidence type="ECO:0000256" key="3">
    <source>
        <dbReference type="ARBA" id="ARBA00023163"/>
    </source>
</evidence>
<dbReference type="PANTHER" id="PTHR43132:SF6">
    <property type="entry name" value="HTH-TYPE TRANSCRIPTIONAL REPRESSOR CZRA"/>
    <property type="match status" value="1"/>
</dbReference>
<dbReference type="NCBIfam" id="NF033788">
    <property type="entry name" value="HTH_metalloreg"/>
    <property type="match status" value="1"/>
</dbReference>
<dbReference type="AlphaFoldDB" id="A0A1D3TVY3"/>
<dbReference type="InterPro" id="IPR036388">
    <property type="entry name" value="WH-like_DNA-bd_sf"/>
</dbReference>
<evidence type="ECO:0000256" key="1">
    <source>
        <dbReference type="ARBA" id="ARBA00023015"/>
    </source>
</evidence>
<dbReference type="SUPFAM" id="SSF46785">
    <property type="entry name" value="Winged helix' DNA-binding domain"/>
    <property type="match status" value="1"/>
</dbReference>
<dbReference type="InterPro" id="IPR036390">
    <property type="entry name" value="WH_DNA-bd_sf"/>
</dbReference>
<dbReference type="PROSITE" id="PS50987">
    <property type="entry name" value="HTH_ARSR_2"/>
    <property type="match status" value="1"/>
</dbReference>
<dbReference type="GO" id="GO:0003700">
    <property type="term" value="F:DNA-binding transcription factor activity"/>
    <property type="evidence" value="ECO:0007669"/>
    <property type="project" value="InterPro"/>
</dbReference>
<organism evidence="6 7">
    <name type="scientific">Anaerobium acetethylicum</name>
    <dbReference type="NCBI Taxonomy" id="1619234"/>
    <lineage>
        <taxon>Bacteria</taxon>
        <taxon>Bacillati</taxon>
        <taxon>Bacillota</taxon>
        <taxon>Clostridia</taxon>
        <taxon>Lachnospirales</taxon>
        <taxon>Lachnospiraceae</taxon>
        <taxon>Anaerobium</taxon>
    </lineage>
</organism>
<dbReference type="GO" id="GO:0003677">
    <property type="term" value="F:DNA binding"/>
    <property type="evidence" value="ECO:0007669"/>
    <property type="project" value="UniProtKB-KW"/>
</dbReference>
<keyword evidence="3" id="KW-0804">Transcription</keyword>
<dbReference type="EMBL" id="FMKA01000019">
    <property type="protein sequence ID" value="SCP98329.1"/>
    <property type="molecule type" value="Genomic_DNA"/>
</dbReference>
<dbReference type="Gene3D" id="1.10.10.10">
    <property type="entry name" value="Winged helix-like DNA-binding domain superfamily/Winged helix DNA-binding domain"/>
    <property type="match status" value="1"/>
</dbReference>
<dbReference type="PRINTS" id="PR00778">
    <property type="entry name" value="HTHARSR"/>
</dbReference>
<sequence length="160" mass="18232">MADKKSQDKDIVRTGLTAKTTCRCEDSQAVSEKSCTAGRMKKCTTQFEGCDAFCTHADIIQKVNDNMPDEETLYDLAEFFKVFGDSTRIRILYVLFESEMCVCDIAELLNMTQSAISHQLRILKQMQLVKNRRDGKTIFYSLSDGHIESIINQGMEHIKE</sequence>
<dbReference type="SMART" id="SM00418">
    <property type="entry name" value="HTH_ARSR"/>
    <property type="match status" value="1"/>
</dbReference>
<protein>
    <submittedName>
        <fullName evidence="6">ArsR family transcriptional regulator</fullName>
    </submittedName>
</protein>
<dbReference type="Pfam" id="PF01022">
    <property type="entry name" value="HTH_5"/>
    <property type="match status" value="1"/>
</dbReference>
<keyword evidence="7" id="KW-1185">Reference proteome</keyword>
<reference evidence="6 7" key="1">
    <citation type="submission" date="2016-09" db="EMBL/GenBank/DDBJ databases">
        <authorList>
            <person name="Capua I."/>
            <person name="De Benedictis P."/>
            <person name="Joannis T."/>
            <person name="Lombin L.H."/>
            <person name="Cattoli G."/>
        </authorList>
    </citation>
    <scope>NUCLEOTIDE SEQUENCE [LARGE SCALE GENOMIC DNA]</scope>
    <source>
        <strain evidence="6 7">GluBS11</strain>
    </source>
</reference>
<evidence type="ECO:0000313" key="6">
    <source>
        <dbReference type="EMBL" id="SCP98329.1"/>
    </source>
</evidence>
<name>A0A1D3TVY3_9FIRM</name>